<gene>
    <name evidence="3" type="ORF">F9Y91_05205</name>
</gene>
<protein>
    <recommendedName>
        <fullName evidence="4">DUF1640 domain-containing protein</fullName>
    </recommendedName>
</protein>
<evidence type="ECO:0000313" key="3">
    <source>
        <dbReference type="EMBL" id="QFP48621.1"/>
    </source>
</evidence>
<dbReference type="SUPFAM" id="SSF47162">
    <property type="entry name" value="Apolipoprotein"/>
    <property type="match status" value="1"/>
</dbReference>
<dbReference type="EMBL" id="CP044795">
    <property type="protein sequence ID" value="QFP48621.1"/>
    <property type="molecule type" value="Genomic_DNA"/>
</dbReference>
<geneLocation type="plasmid" evidence="3">
    <name>unnamed</name>
</geneLocation>
<keyword evidence="1" id="KW-0175">Coiled coil</keyword>
<accession>A0A5P8AUN6</accession>
<evidence type="ECO:0000256" key="2">
    <source>
        <dbReference type="SAM" id="Phobius"/>
    </source>
</evidence>
<dbReference type="Gene3D" id="1.20.120.20">
    <property type="entry name" value="Apolipoprotein"/>
    <property type="match status" value="1"/>
</dbReference>
<keyword evidence="3" id="KW-0614">Plasmid</keyword>
<name>A0A5P8AUN6_9SPIR</name>
<dbReference type="NCBIfam" id="NF040499">
    <property type="entry name" value="Bdr_N_group1"/>
    <property type="match status" value="1"/>
</dbReference>
<sequence length="205" mass="23800">MYNILIRRFFMALPQTVITRQMVLAELIKAGINREIADDLSYRYYKNELTYKDIEYLENNLNLKLEMLERSLKTEIEKVKDDLNNKIDNKSTELNNKIHTVENNLNVKIDNKFTELDNKIDKVRDELKSDLTSVRSEIASVSNEVALIRKDMEINKIELDSKLDKSSSELKGKLKLHGWMSGTLITLNVGIFLTLISIVYSLLNK</sequence>
<keyword evidence="2" id="KW-0812">Transmembrane</keyword>
<dbReference type="AlphaFoldDB" id="A0A5P8AUN6"/>
<keyword evidence="2" id="KW-0472">Membrane</keyword>
<evidence type="ECO:0008006" key="4">
    <source>
        <dbReference type="Google" id="ProtNLM"/>
    </source>
</evidence>
<organism evidence="3">
    <name type="scientific">Borrelia miyamotoi</name>
    <dbReference type="NCBI Taxonomy" id="47466"/>
    <lineage>
        <taxon>Bacteria</taxon>
        <taxon>Pseudomonadati</taxon>
        <taxon>Spirochaetota</taxon>
        <taxon>Spirochaetia</taxon>
        <taxon>Spirochaetales</taxon>
        <taxon>Borreliaceae</taxon>
        <taxon>Borrelia</taxon>
    </lineage>
</organism>
<reference evidence="3" key="1">
    <citation type="submission" date="2019-10" db="EMBL/GenBank/DDBJ databases">
        <title>Whole genome sequencing of Borrelia miyamotoi strains isolated in Europe.</title>
        <authorList>
            <person name="Sprong H."/>
            <person name="Azagi T."/>
            <person name="Kuleshov K.V."/>
            <person name="Platonov A.E."/>
            <person name="Hoornstra D."/>
            <person name="Hovius J.W."/>
        </authorList>
    </citation>
    <scope>NUCLEOTIDE SEQUENCE</scope>
    <source>
        <strain evidence="3">NL-IR-1</strain>
        <plasmid evidence="3">unnamed</plasmid>
    </source>
</reference>
<proteinExistence type="predicted"/>
<keyword evidence="2" id="KW-1133">Transmembrane helix</keyword>
<feature type="transmembrane region" description="Helical" evidence="2">
    <location>
        <begin position="179"/>
        <end position="203"/>
    </location>
</feature>
<feature type="coiled-coil region" evidence="1">
    <location>
        <begin position="58"/>
        <end position="144"/>
    </location>
</feature>
<evidence type="ECO:0000256" key="1">
    <source>
        <dbReference type="SAM" id="Coils"/>
    </source>
</evidence>